<comment type="caution">
    <text evidence="9">The sequence shown here is derived from an EMBL/GenBank/DDBJ whole genome shotgun (WGS) entry which is preliminary data.</text>
</comment>
<keyword evidence="2" id="KW-0805">Transcription regulation</keyword>
<dbReference type="SMART" id="SM00338">
    <property type="entry name" value="BRLZ"/>
    <property type="match status" value="1"/>
</dbReference>
<evidence type="ECO:0000259" key="8">
    <source>
        <dbReference type="PROSITE" id="PS50217"/>
    </source>
</evidence>
<organism evidence="9 10">
    <name type="scientific">Taenia crassiceps</name>
    <dbReference type="NCBI Taxonomy" id="6207"/>
    <lineage>
        <taxon>Eukaryota</taxon>
        <taxon>Metazoa</taxon>
        <taxon>Spiralia</taxon>
        <taxon>Lophotrochozoa</taxon>
        <taxon>Platyhelminthes</taxon>
        <taxon>Cestoda</taxon>
        <taxon>Eucestoda</taxon>
        <taxon>Cyclophyllidea</taxon>
        <taxon>Taeniidae</taxon>
        <taxon>Taenia</taxon>
    </lineage>
</organism>
<dbReference type="PANTHER" id="PTHR11988:SF27">
    <property type="entry name" value="GH27708P"/>
    <property type="match status" value="1"/>
</dbReference>
<keyword evidence="5" id="KW-0539">Nucleus</keyword>
<evidence type="ECO:0000313" key="10">
    <source>
        <dbReference type="Proteomes" id="UP001651158"/>
    </source>
</evidence>
<evidence type="ECO:0000256" key="7">
    <source>
        <dbReference type="SAM" id="MobiDB-lite"/>
    </source>
</evidence>
<name>A0ABR4QN32_9CEST</name>
<evidence type="ECO:0000256" key="5">
    <source>
        <dbReference type="ARBA" id="ARBA00023242"/>
    </source>
</evidence>
<evidence type="ECO:0000256" key="4">
    <source>
        <dbReference type="ARBA" id="ARBA00023163"/>
    </source>
</evidence>
<dbReference type="InterPro" id="IPR004827">
    <property type="entry name" value="bZIP"/>
</dbReference>
<keyword evidence="3" id="KW-0238">DNA-binding</keyword>
<feature type="domain" description="BZIP" evidence="8">
    <location>
        <begin position="68"/>
        <end position="125"/>
    </location>
</feature>
<evidence type="ECO:0000256" key="1">
    <source>
        <dbReference type="ARBA" id="ARBA00004123"/>
    </source>
</evidence>
<keyword evidence="4" id="KW-0804">Transcription</keyword>
<comment type="subcellular location">
    <subcellularLocation>
        <location evidence="1">Nucleus</location>
    </subcellularLocation>
</comment>
<evidence type="ECO:0000256" key="3">
    <source>
        <dbReference type="ARBA" id="ARBA00023125"/>
    </source>
</evidence>
<dbReference type="InterPro" id="IPR040223">
    <property type="entry name" value="PAR_bZIP"/>
</dbReference>
<dbReference type="InterPro" id="IPR046347">
    <property type="entry name" value="bZIP_sf"/>
</dbReference>
<keyword evidence="6" id="KW-0175">Coiled coil</keyword>
<dbReference type="Gene3D" id="1.20.5.170">
    <property type="match status" value="1"/>
</dbReference>
<sequence length="136" mass="15448">MCQPGPIKNDILCRDRPTDPEGPLDLSQSHLSSQEAELQAKRTIAPDNSYTNPRMRRHPEMTPSEAKNATYWERRCKNNAAARRSRQSRRARESDLVEYAARLERKNSALEAEIRLLRVQLASAKCDCAKQGQASL</sequence>
<accession>A0ABR4QN32</accession>
<dbReference type="PANTHER" id="PTHR11988">
    <property type="entry name" value="THYROTROPH EMBRYONIC FACTOR RELATED"/>
    <property type="match status" value="1"/>
</dbReference>
<dbReference type="PROSITE" id="PS50217">
    <property type="entry name" value="BZIP"/>
    <property type="match status" value="1"/>
</dbReference>
<evidence type="ECO:0000313" key="9">
    <source>
        <dbReference type="EMBL" id="KAL5111196.1"/>
    </source>
</evidence>
<evidence type="ECO:0000256" key="2">
    <source>
        <dbReference type="ARBA" id="ARBA00023015"/>
    </source>
</evidence>
<dbReference type="Proteomes" id="UP001651158">
    <property type="component" value="Unassembled WGS sequence"/>
</dbReference>
<dbReference type="EMBL" id="JAKROA010000001">
    <property type="protein sequence ID" value="KAL5111196.1"/>
    <property type="molecule type" value="Genomic_DNA"/>
</dbReference>
<feature type="compositionally biased region" description="Polar residues" evidence="7">
    <location>
        <begin position="26"/>
        <end position="36"/>
    </location>
</feature>
<dbReference type="SUPFAM" id="SSF57959">
    <property type="entry name" value="Leucine zipper domain"/>
    <property type="match status" value="1"/>
</dbReference>
<keyword evidence="10" id="KW-1185">Reference proteome</keyword>
<proteinExistence type="predicted"/>
<dbReference type="Pfam" id="PF07716">
    <property type="entry name" value="bZIP_2"/>
    <property type="match status" value="1"/>
</dbReference>
<feature type="region of interest" description="Disordered" evidence="7">
    <location>
        <begin position="1"/>
        <end position="68"/>
    </location>
</feature>
<gene>
    <name evidence="9" type="ORF">TcWFU_000566</name>
</gene>
<reference evidence="9 10" key="1">
    <citation type="journal article" date="2022" name="Front. Cell. Infect. Microbiol.">
        <title>The Genomes of Two Strains of Taenia crassiceps the Animal Model for the Study of Human Cysticercosis.</title>
        <authorList>
            <person name="Bobes R.J."/>
            <person name="Estrada K."/>
            <person name="Rios-Valencia D.G."/>
            <person name="Calderon-Gallegos A."/>
            <person name="de la Torre P."/>
            <person name="Carrero J.C."/>
            <person name="Sanchez-Flores A."/>
            <person name="Laclette J.P."/>
        </authorList>
    </citation>
    <scope>NUCLEOTIDE SEQUENCE [LARGE SCALE GENOMIC DNA]</scope>
    <source>
        <strain evidence="9">WFUcys</strain>
    </source>
</reference>
<evidence type="ECO:0000256" key="6">
    <source>
        <dbReference type="SAM" id="Coils"/>
    </source>
</evidence>
<protein>
    <submittedName>
        <fullName evidence="9">Thyrotroph embryonic factor</fullName>
    </submittedName>
</protein>
<feature type="coiled-coil region" evidence="6">
    <location>
        <begin position="100"/>
        <end position="127"/>
    </location>
</feature>